<accession>Q3SJ71</accession>
<sequence>MRRTRAHDTCQRGYHGQYEFVIIGSQSMLGTVRLKRYFRRRRMMPYGLTICTSGTGQQKKRARLSAYQQPPFHFLQAQKKNLPKLTCKVGTNPVCSRKVRFLRY</sequence>
<gene>
    <name evidence="1" type="ordered locus">Tbd_1343</name>
</gene>
<dbReference type="STRING" id="292415.Tbd_1343"/>
<organism evidence="1 2">
    <name type="scientific">Thiobacillus denitrificans (strain ATCC 25259 / T1)</name>
    <dbReference type="NCBI Taxonomy" id="292415"/>
    <lineage>
        <taxon>Bacteria</taxon>
        <taxon>Pseudomonadati</taxon>
        <taxon>Pseudomonadota</taxon>
        <taxon>Betaproteobacteria</taxon>
        <taxon>Nitrosomonadales</taxon>
        <taxon>Thiobacillaceae</taxon>
        <taxon>Thiobacillus</taxon>
    </lineage>
</organism>
<dbReference type="EMBL" id="CP000116">
    <property type="protein sequence ID" value="AAZ97296.1"/>
    <property type="molecule type" value="Genomic_DNA"/>
</dbReference>
<dbReference type="HOGENOM" id="CLU_2248848_0_0_4"/>
<reference evidence="1 2" key="1">
    <citation type="journal article" date="2006" name="J. Bacteriol.">
        <title>The genome sequence of the obligately chemolithoautotrophic, facultatively anaerobic bacterium Thiobacillus denitrificans.</title>
        <authorList>
            <person name="Beller H.R."/>
            <person name="Chain P.S."/>
            <person name="Letain T.E."/>
            <person name="Chakicherla A."/>
            <person name="Larimer F.W."/>
            <person name="Richardson P.M."/>
            <person name="Coleman M.A."/>
            <person name="Wood A.P."/>
            <person name="Kelly D.P."/>
        </authorList>
    </citation>
    <scope>NUCLEOTIDE SEQUENCE [LARGE SCALE GENOMIC DNA]</scope>
    <source>
        <strain evidence="1 2">ATCC 25259</strain>
    </source>
</reference>
<dbReference type="Proteomes" id="UP000008291">
    <property type="component" value="Chromosome"/>
</dbReference>
<evidence type="ECO:0000313" key="2">
    <source>
        <dbReference type="Proteomes" id="UP000008291"/>
    </source>
</evidence>
<protein>
    <submittedName>
        <fullName evidence="1">Uncharacterized protein</fullName>
    </submittedName>
</protein>
<proteinExistence type="predicted"/>
<dbReference type="KEGG" id="tbd:Tbd_1343"/>
<name>Q3SJ71_THIDA</name>
<keyword evidence="2" id="KW-1185">Reference proteome</keyword>
<dbReference type="AlphaFoldDB" id="Q3SJ71"/>
<evidence type="ECO:0000313" key="1">
    <source>
        <dbReference type="EMBL" id="AAZ97296.1"/>
    </source>
</evidence>